<comment type="caution">
    <text evidence="3">The sequence shown here is derived from an EMBL/GenBank/DDBJ whole genome shotgun (WGS) entry which is preliminary data.</text>
</comment>
<evidence type="ECO:0000256" key="2">
    <source>
        <dbReference type="SAM" id="Phobius"/>
    </source>
</evidence>
<evidence type="ECO:0000313" key="4">
    <source>
        <dbReference type="Proteomes" id="UP000568050"/>
    </source>
</evidence>
<organism evidence="3 4">
    <name type="scientific">Helcobacillus massiliensis</name>
    <dbReference type="NCBI Taxonomy" id="521392"/>
    <lineage>
        <taxon>Bacteria</taxon>
        <taxon>Bacillati</taxon>
        <taxon>Actinomycetota</taxon>
        <taxon>Actinomycetes</taxon>
        <taxon>Micrococcales</taxon>
        <taxon>Dermabacteraceae</taxon>
        <taxon>Helcobacillus</taxon>
    </lineage>
</organism>
<gene>
    <name evidence="3" type="ORF">FHX50_001056</name>
</gene>
<reference evidence="3 4" key="1">
    <citation type="submission" date="2020-08" db="EMBL/GenBank/DDBJ databases">
        <title>Sequencing the genomes of 1000 actinobacteria strains.</title>
        <authorList>
            <person name="Klenk H.-P."/>
        </authorList>
    </citation>
    <scope>NUCLEOTIDE SEQUENCE [LARGE SCALE GENOMIC DNA]</scope>
    <source>
        <strain evidence="3 4">DSM 23040</strain>
    </source>
</reference>
<feature type="transmembrane region" description="Helical" evidence="2">
    <location>
        <begin position="20"/>
        <end position="41"/>
    </location>
</feature>
<name>A0A839QT36_9MICO</name>
<dbReference type="RefSeq" id="WP_183375133.1">
    <property type="nucleotide sequence ID" value="NZ_CBCSFZ010000022.1"/>
</dbReference>
<protein>
    <submittedName>
        <fullName evidence="3">Uncharacterized protein</fullName>
    </submittedName>
</protein>
<sequence length="214" mass="22203">MATTTVDNRRSPGMAKAGKVLMILGAVILLLSLIVGGILAYRGGSGVVETMDDLQTINNGQATVSAEEGDMLILLKRESAATAPSCQVTGPDGQDVPLETPTTSTTINEWKSFAAFTPSISGDHSITCDAEAAVSPPLSVSGIFGAVGGVLLLIGGSLLGLFLLGLGLLLWLLGRRRKQTDYVQPVQQTVQHPGQATQPGQRDQFPNGGPGQSH</sequence>
<keyword evidence="2" id="KW-0812">Transmembrane</keyword>
<proteinExistence type="predicted"/>
<feature type="compositionally biased region" description="Polar residues" evidence="1">
    <location>
        <begin position="185"/>
        <end position="201"/>
    </location>
</feature>
<dbReference type="AlphaFoldDB" id="A0A839QT36"/>
<feature type="region of interest" description="Disordered" evidence="1">
    <location>
        <begin position="185"/>
        <end position="214"/>
    </location>
</feature>
<keyword evidence="2" id="KW-1133">Transmembrane helix</keyword>
<dbReference type="Proteomes" id="UP000568050">
    <property type="component" value="Unassembled WGS sequence"/>
</dbReference>
<accession>A0A839QT36</accession>
<keyword evidence="2" id="KW-0472">Membrane</keyword>
<evidence type="ECO:0000256" key="1">
    <source>
        <dbReference type="SAM" id="MobiDB-lite"/>
    </source>
</evidence>
<evidence type="ECO:0000313" key="3">
    <source>
        <dbReference type="EMBL" id="MBB3022808.1"/>
    </source>
</evidence>
<dbReference type="EMBL" id="JACHWP010000001">
    <property type="protein sequence ID" value="MBB3022808.1"/>
    <property type="molecule type" value="Genomic_DNA"/>
</dbReference>
<feature type="transmembrane region" description="Helical" evidence="2">
    <location>
        <begin position="143"/>
        <end position="173"/>
    </location>
</feature>
<keyword evidence="4" id="KW-1185">Reference proteome</keyword>